<protein>
    <recommendedName>
        <fullName evidence="1">Transposase IS200-like domain-containing protein</fullName>
    </recommendedName>
</protein>
<organism evidence="2">
    <name type="scientific">bioreactor metagenome</name>
    <dbReference type="NCBI Taxonomy" id="1076179"/>
    <lineage>
        <taxon>unclassified sequences</taxon>
        <taxon>metagenomes</taxon>
        <taxon>ecological metagenomes</taxon>
    </lineage>
</organism>
<accession>A0A644SLC0</accession>
<dbReference type="SMART" id="SM01321">
    <property type="entry name" value="Y1_Tnp"/>
    <property type="match status" value="1"/>
</dbReference>
<name>A0A644SLC0_9ZZZZ</name>
<dbReference type="GO" id="GO:0006313">
    <property type="term" value="P:DNA transposition"/>
    <property type="evidence" value="ECO:0007669"/>
    <property type="project" value="InterPro"/>
</dbReference>
<evidence type="ECO:0000259" key="1">
    <source>
        <dbReference type="SMART" id="SM01321"/>
    </source>
</evidence>
<sequence>MGQSLVKNYIHITFSTKNRNNLITEDIEEELYNYIGGICKNLKCNPLKIGGYKNHVHILCLLHKNVALSNLIEEIKSHSSKWIKTKGDKFKIFYWQNGYGSFSVNPREVDKVVDYIKNQKEHHRTKGFQEEFLLFLKNYEIEFDEKYIWD</sequence>
<evidence type="ECO:0000313" key="2">
    <source>
        <dbReference type="EMBL" id="MPL55439.1"/>
    </source>
</evidence>
<dbReference type="Gene3D" id="3.30.70.1290">
    <property type="entry name" value="Transposase IS200-like"/>
    <property type="match status" value="1"/>
</dbReference>
<dbReference type="InterPro" id="IPR002686">
    <property type="entry name" value="Transposase_17"/>
</dbReference>
<dbReference type="InterPro" id="IPR036515">
    <property type="entry name" value="Transposase_17_sf"/>
</dbReference>
<dbReference type="GO" id="GO:0004803">
    <property type="term" value="F:transposase activity"/>
    <property type="evidence" value="ECO:0007669"/>
    <property type="project" value="InterPro"/>
</dbReference>
<gene>
    <name evidence="2" type="ORF">SDC9_00915</name>
</gene>
<dbReference type="EMBL" id="VSSQ01000002">
    <property type="protein sequence ID" value="MPL55439.1"/>
    <property type="molecule type" value="Genomic_DNA"/>
</dbReference>
<feature type="domain" description="Transposase IS200-like" evidence="1">
    <location>
        <begin position="6"/>
        <end position="119"/>
    </location>
</feature>
<comment type="caution">
    <text evidence="2">The sequence shown here is derived from an EMBL/GenBank/DDBJ whole genome shotgun (WGS) entry which is preliminary data.</text>
</comment>
<reference evidence="2" key="1">
    <citation type="submission" date="2019-08" db="EMBL/GenBank/DDBJ databases">
        <authorList>
            <person name="Kucharzyk K."/>
            <person name="Murdoch R.W."/>
            <person name="Higgins S."/>
            <person name="Loffler F."/>
        </authorList>
    </citation>
    <scope>NUCLEOTIDE SEQUENCE</scope>
</reference>
<dbReference type="Pfam" id="PF01797">
    <property type="entry name" value="Y1_Tnp"/>
    <property type="match status" value="1"/>
</dbReference>
<dbReference type="AlphaFoldDB" id="A0A644SLC0"/>
<dbReference type="NCBIfam" id="NF033573">
    <property type="entry name" value="transpos_IS200"/>
    <property type="match status" value="1"/>
</dbReference>
<proteinExistence type="predicted"/>
<dbReference type="PANTHER" id="PTHR33360:SF2">
    <property type="entry name" value="TRANSPOSASE FOR INSERTION SEQUENCE ELEMENT IS200"/>
    <property type="match status" value="1"/>
</dbReference>
<dbReference type="GO" id="GO:0003677">
    <property type="term" value="F:DNA binding"/>
    <property type="evidence" value="ECO:0007669"/>
    <property type="project" value="InterPro"/>
</dbReference>
<dbReference type="PANTHER" id="PTHR33360">
    <property type="entry name" value="TRANSPOSASE FOR INSERTION SEQUENCE ELEMENT IS200"/>
    <property type="match status" value="1"/>
</dbReference>
<dbReference type="SUPFAM" id="SSF143422">
    <property type="entry name" value="Transposase IS200-like"/>
    <property type="match status" value="1"/>
</dbReference>